<dbReference type="GO" id="GO:0071281">
    <property type="term" value="P:cellular response to iron ion"/>
    <property type="evidence" value="ECO:0007669"/>
    <property type="project" value="TreeGrafter"/>
</dbReference>
<dbReference type="NCBIfam" id="NF038402">
    <property type="entry name" value="TroA_like"/>
    <property type="match status" value="1"/>
</dbReference>
<dbReference type="RefSeq" id="WP_304180636.1">
    <property type="nucleotide sequence ID" value="NZ_DRGM01000063.1"/>
</dbReference>
<dbReference type="Gene3D" id="3.40.50.1980">
    <property type="entry name" value="Nitrogenase molybdenum iron protein domain"/>
    <property type="match status" value="2"/>
</dbReference>
<proteinExistence type="predicted"/>
<feature type="domain" description="Fe/B12 periplasmic-binding" evidence="3">
    <location>
        <begin position="29"/>
        <end position="279"/>
    </location>
</feature>
<organism evidence="4">
    <name type="scientific">Pseudoalteromonas prydzensis</name>
    <dbReference type="NCBI Taxonomy" id="182141"/>
    <lineage>
        <taxon>Bacteria</taxon>
        <taxon>Pseudomonadati</taxon>
        <taxon>Pseudomonadota</taxon>
        <taxon>Gammaproteobacteria</taxon>
        <taxon>Alteromonadales</taxon>
        <taxon>Pseudoalteromonadaceae</taxon>
        <taxon>Pseudoalteromonas</taxon>
    </lineage>
</organism>
<dbReference type="EMBL" id="DRGM01000063">
    <property type="protein sequence ID" value="HEA15996.1"/>
    <property type="molecule type" value="Genomic_DNA"/>
</dbReference>
<name>A0A7V1GDK9_9GAMM</name>
<feature type="chain" id="PRO_5031075517" evidence="2">
    <location>
        <begin position="22"/>
        <end position="285"/>
    </location>
</feature>
<dbReference type="SUPFAM" id="SSF53807">
    <property type="entry name" value="Helical backbone' metal receptor"/>
    <property type="match status" value="1"/>
</dbReference>
<evidence type="ECO:0000259" key="3">
    <source>
        <dbReference type="PROSITE" id="PS50983"/>
    </source>
</evidence>
<dbReference type="CDD" id="cd01144">
    <property type="entry name" value="BtuF"/>
    <property type="match status" value="1"/>
</dbReference>
<comment type="caution">
    <text evidence="4">The sequence shown here is derived from an EMBL/GenBank/DDBJ whole genome shotgun (WGS) entry which is preliminary data.</text>
</comment>
<dbReference type="PANTHER" id="PTHR30535">
    <property type="entry name" value="VITAMIN B12-BINDING PROTEIN"/>
    <property type="match status" value="1"/>
</dbReference>
<dbReference type="AlphaFoldDB" id="A0A7V1GDK9"/>
<dbReference type="InterPro" id="IPR054828">
    <property type="entry name" value="Vit_B12_bind_prot"/>
</dbReference>
<evidence type="ECO:0000256" key="2">
    <source>
        <dbReference type="SAM" id="SignalP"/>
    </source>
</evidence>
<dbReference type="InterPro" id="IPR050902">
    <property type="entry name" value="ABC_Transporter_SBP"/>
</dbReference>
<keyword evidence="1 2" id="KW-0732">Signal</keyword>
<reference evidence="4" key="1">
    <citation type="journal article" date="2020" name="mSystems">
        <title>Genome- and Community-Level Interaction Insights into Carbon Utilization and Element Cycling Functions of Hydrothermarchaeota in Hydrothermal Sediment.</title>
        <authorList>
            <person name="Zhou Z."/>
            <person name="Liu Y."/>
            <person name="Xu W."/>
            <person name="Pan J."/>
            <person name="Luo Z.H."/>
            <person name="Li M."/>
        </authorList>
    </citation>
    <scope>NUCLEOTIDE SEQUENCE [LARGE SCALE GENOMIC DNA]</scope>
    <source>
        <strain evidence="4">HyVt-346</strain>
    </source>
</reference>
<accession>A0A7V1GDK9</accession>
<evidence type="ECO:0000256" key="1">
    <source>
        <dbReference type="ARBA" id="ARBA00022729"/>
    </source>
</evidence>
<dbReference type="InterPro" id="IPR002491">
    <property type="entry name" value="ABC_transptr_periplasmic_BD"/>
</dbReference>
<dbReference type="Proteomes" id="UP000886188">
    <property type="component" value="Unassembled WGS sequence"/>
</dbReference>
<dbReference type="PANTHER" id="PTHR30535:SF34">
    <property type="entry name" value="MOLYBDATE-BINDING PROTEIN MOLA"/>
    <property type="match status" value="1"/>
</dbReference>
<protein>
    <submittedName>
        <fullName evidence="4">Cobalamin-binding protein</fullName>
    </submittedName>
</protein>
<evidence type="ECO:0000313" key="4">
    <source>
        <dbReference type="EMBL" id="HEA15996.1"/>
    </source>
</evidence>
<gene>
    <name evidence="4" type="ORF">ENH88_06025</name>
</gene>
<dbReference type="Pfam" id="PF01497">
    <property type="entry name" value="Peripla_BP_2"/>
    <property type="match status" value="1"/>
</dbReference>
<feature type="signal peptide" evidence="2">
    <location>
        <begin position="1"/>
        <end position="21"/>
    </location>
</feature>
<sequence>MARFRFILVLSLALCCFKLVAEPNKQQLRIVALAPHIVENLYTIGAGEQIVGTVEYADFPAAANDIVRIGGHQGIQLEKLLALKPDLVLAWKTGSKTEDLARIEGFGIEVFYSDASDVNKVPTELRRLGALTGREQAAEQAAIKFENKIAVIKDKYSDKSNIAVFYQLWPEPMMTVGKNTWINQLIDICQGRNVFANSRTDYPQISIENVVVAKPEVIILPGEKSQKPQTVIDWSSWPEVPAVKHNQFVHVNADLLHRFTTRMLDGLADMCIKMDASRAVIKEPQ</sequence>
<dbReference type="PROSITE" id="PS50983">
    <property type="entry name" value="FE_B12_PBP"/>
    <property type="match status" value="1"/>
</dbReference>